<feature type="transmembrane region" description="Helical" evidence="8">
    <location>
        <begin position="279"/>
        <end position="304"/>
    </location>
</feature>
<feature type="transmembrane region" description="Helical" evidence="8">
    <location>
        <begin position="316"/>
        <end position="338"/>
    </location>
</feature>
<feature type="transmembrane region" description="Helical" evidence="8">
    <location>
        <begin position="350"/>
        <end position="373"/>
    </location>
</feature>
<comment type="subcellular location">
    <subcellularLocation>
        <location evidence="1">Cell membrane</location>
        <topology evidence="1">Multi-pass membrane protein</topology>
    </subcellularLocation>
</comment>
<name>A0A4P7AHT9_9MOLU</name>
<evidence type="ECO:0000256" key="2">
    <source>
        <dbReference type="ARBA" id="ARBA00010145"/>
    </source>
</evidence>
<feature type="transmembrane region" description="Helical" evidence="8">
    <location>
        <begin position="238"/>
        <end position="259"/>
    </location>
</feature>
<feature type="transmembrane region" description="Helical" evidence="8">
    <location>
        <begin position="112"/>
        <end position="133"/>
    </location>
</feature>
<evidence type="ECO:0000313" key="9">
    <source>
        <dbReference type="EMBL" id="QBQ07782.1"/>
    </source>
</evidence>
<dbReference type="Pfam" id="PF03547">
    <property type="entry name" value="Mem_trans"/>
    <property type="match status" value="1"/>
</dbReference>
<dbReference type="KEGG" id="sgq:SGLAD_v1c05830"/>
<feature type="transmembrane region" description="Helical" evidence="8">
    <location>
        <begin position="194"/>
        <end position="218"/>
    </location>
</feature>
<comment type="similarity">
    <text evidence="2">Belongs to the auxin efflux carrier (TC 2.A.69) family.</text>
</comment>
<protein>
    <submittedName>
        <fullName evidence="9">Malate permease</fullName>
    </submittedName>
</protein>
<feature type="transmembrane region" description="Helical" evidence="8">
    <location>
        <begin position="17"/>
        <end position="37"/>
    </location>
</feature>
<keyword evidence="6 8" id="KW-1133">Transmembrane helix</keyword>
<sequence length="379" mass="42472">MIFSNVSDALVSTLKSWGLWSAIVASIIIIFLGYFLAYKKIFKQEWEIVMIKIVLVVGIPALALKGFLSNTSVEDVKSELVTLLIGFLFHAVMTFVGKYMFYKYDKDIRDTLTMSVTLASTTFMGIPILISIYSDSINSTNMFNISYRVFLYGVAFIIMSKSNIDKTIKKAKKEYSNEEIIEAKKLRKQILKNIFVNPIVIATLIGFFIWITQLIPGINCLSINGETKKFSPLRFDLLFPPFNTILITLQALCTPLAWLAIGMTMNRGNLKEAIKDKTIWYASFIKIFVAPLLVLILTFGFAAIGYYSSWFSVKKVALASMVIMIATPPASVIVAYSISYNKAPMIASNLTTLSTFFAIFAIPIWVIIVTAIGSMDMFV</sequence>
<proteinExistence type="inferred from homology"/>
<feature type="transmembrane region" description="Helical" evidence="8">
    <location>
        <begin position="49"/>
        <end position="68"/>
    </location>
</feature>
<organism evidence="9 10">
    <name type="scientific">Spiroplasma gladiatoris</name>
    <dbReference type="NCBI Taxonomy" id="2143"/>
    <lineage>
        <taxon>Bacteria</taxon>
        <taxon>Bacillati</taxon>
        <taxon>Mycoplasmatota</taxon>
        <taxon>Mollicutes</taxon>
        <taxon>Entomoplasmatales</taxon>
        <taxon>Spiroplasmataceae</taxon>
        <taxon>Spiroplasma</taxon>
    </lineage>
</organism>
<reference evidence="9 10" key="1">
    <citation type="submission" date="2019-03" db="EMBL/GenBank/DDBJ databases">
        <title>Complete genome sequence of Spiroplasma gladiatoris TG-1 (DSM 22552).</title>
        <authorList>
            <person name="Lin Y.-C."/>
            <person name="Chou L."/>
            <person name="Kuo C.-H."/>
        </authorList>
    </citation>
    <scope>NUCLEOTIDE SEQUENCE [LARGE SCALE GENOMIC DNA]</scope>
    <source>
        <strain evidence="9 10">TG-1</strain>
    </source>
</reference>
<dbReference type="EMBL" id="CP038013">
    <property type="protein sequence ID" value="QBQ07782.1"/>
    <property type="molecule type" value="Genomic_DNA"/>
</dbReference>
<dbReference type="RefSeq" id="WP_134297569.1">
    <property type="nucleotide sequence ID" value="NZ_CP038013.1"/>
</dbReference>
<dbReference type="OrthoDB" id="401182at2"/>
<dbReference type="InterPro" id="IPR038770">
    <property type="entry name" value="Na+/solute_symporter_sf"/>
</dbReference>
<keyword evidence="7 8" id="KW-0472">Membrane</keyword>
<feature type="transmembrane region" description="Helical" evidence="8">
    <location>
        <begin position="80"/>
        <end position="100"/>
    </location>
</feature>
<dbReference type="PANTHER" id="PTHR36838:SF3">
    <property type="entry name" value="TRANSPORTER AUXIN EFFLUX CARRIER EC FAMILY"/>
    <property type="match status" value="1"/>
</dbReference>
<dbReference type="AlphaFoldDB" id="A0A4P7AHT9"/>
<keyword evidence="4" id="KW-1003">Cell membrane</keyword>
<dbReference type="GO" id="GO:0005886">
    <property type="term" value="C:plasma membrane"/>
    <property type="evidence" value="ECO:0007669"/>
    <property type="project" value="UniProtKB-SubCell"/>
</dbReference>
<dbReference type="Gene3D" id="1.20.1530.20">
    <property type="match status" value="1"/>
</dbReference>
<keyword evidence="3" id="KW-0813">Transport</keyword>
<keyword evidence="5 8" id="KW-0812">Transmembrane</keyword>
<dbReference type="Proteomes" id="UP000294309">
    <property type="component" value="Chromosome"/>
</dbReference>
<evidence type="ECO:0000256" key="3">
    <source>
        <dbReference type="ARBA" id="ARBA00022448"/>
    </source>
</evidence>
<evidence type="ECO:0000256" key="8">
    <source>
        <dbReference type="SAM" id="Phobius"/>
    </source>
</evidence>
<evidence type="ECO:0000256" key="4">
    <source>
        <dbReference type="ARBA" id="ARBA00022475"/>
    </source>
</evidence>
<dbReference type="PANTHER" id="PTHR36838">
    <property type="entry name" value="AUXIN EFFLUX CARRIER FAMILY PROTEIN"/>
    <property type="match status" value="1"/>
</dbReference>
<evidence type="ECO:0000256" key="1">
    <source>
        <dbReference type="ARBA" id="ARBA00004651"/>
    </source>
</evidence>
<evidence type="ECO:0000256" key="5">
    <source>
        <dbReference type="ARBA" id="ARBA00022692"/>
    </source>
</evidence>
<dbReference type="GO" id="GO:0055085">
    <property type="term" value="P:transmembrane transport"/>
    <property type="evidence" value="ECO:0007669"/>
    <property type="project" value="InterPro"/>
</dbReference>
<dbReference type="InterPro" id="IPR004776">
    <property type="entry name" value="Mem_transp_PIN-like"/>
</dbReference>
<evidence type="ECO:0000313" key="10">
    <source>
        <dbReference type="Proteomes" id="UP000294309"/>
    </source>
</evidence>
<accession>A0A4P7AHT9</accession>
<keyword evidence="10" id="KW-1185">Reference proteome</keyword>
<evidence type="ECO:0000256" key="6">
    <source>
        <dbReference type="ARBA" id="ARBA00022989"/>
    </source>
</evidence>
<feature type="transmembrane region" description="Helical" evidence="8">
    <location>
        <begin position="145"/>
        <end position="164"/>
    </location>
</feature>
<evidence type="ECO:0000256" key="7">
    <source>
        <dbReference type="ARBA" id="ARBA00023136"/>
    </source>
</evidence>
<gene>
    <name evidence="9" type="ORF">SGLAD_v1c05830</name>
</gene>